<dbReference type="EMBL" id="BSOW01000008">
    <property type="protein sequence ID" value="GLR85889.1"/>
    <property type="molecule type" value="Genomic_DNA"/>
</dbReference>
<dbReference type="InterPro" id="IPR013097">
    <property type="entry name" value="Dabb"/>
</dbReference>
<protein>
    <submittedName>
        <fullName evidence="2">Stress responsive protein</fullName>
    </submittedName>
</protein>
<organism evidence="2 3">
    <name type="scientific">Bradyrhizobium iriomotense</name>
    <dbReference type="NCBI Taxonomy" id="441950"/>
    <lineage>
        <taxon>Bacteria</taxon>
        <taxon>Pseudomonadati</taxon>
        <taxon>Pseudomonadota</taxon>
        <taxon>Alphaproteobacteria</taxon>
        <taxon>Hyphomicrobiales</taxon>
        <taxon>Nitrobacteraceae</taxon>
        <taxon>Bradyrhizobium</taxon>
    </lineage>
</organism>
<dbReference type="PANTHER" id="PTHR37832:SF1">
    <property type="entry name" value="STRESS-RESPONSE A_B BARREL DOMAIN-CONTAINING PROTEIN"/>
    <property type="match status" value="1"/>
</dbReference>
<gene>
    <name evidence="2" type="ORF">GCM10007857_26000</name>
</gene>
<proteinExistence type="predicted"/>
<accession>A0ABQ6AUK5</accession>
<dbReference type="Gene3D" id="3.30.70.100">
    <property type="match status" value="1"/>
</dbReference>
<dbReference type="PROSITE" id="PS51502">
    <property type="entry name" value="S_R_A_B_BARREL"/>
    <property type="match status" value="1"/>
</dbReference>
<evidence type="ECO:0000259" key="1">
    <source>
        <dbReference type="PROSITE" id="PS51502"/>
    </source>
</evidence>
<dbReference type="InterPro" id="IPR011008">
    <property type="entry name" value="Dimeric_a/b-barrel"/>
</dbReference>
<sequence>MNLSGGTERVKHIVMWNLVGSSEEEKAASVTAVKSRFERLLGVIPGMTHLEIGVDFSRVNYACDIVLYSEFESREALAAYATHPAHLKVRDELEGVRIARHQVDYVSR</sequence>
<name>A0ABQ6AUK5_9BRAD</name>
<evidence type="ECO:0000313" key="2">
    <source>
        <dbReference type="EMBL" id="GLR85889.1"/>
    </source>
</evidence>
<reference evidence="3" key="1">
    <citation type="journal article" date="2019" name="Int. J. Syst. Evol. Microbiol.">
        <title>The Global Catalogue of Microorganisms (GCM) 10K type strain sequencing project: providing services to taxonomists for standard genome sequencing and annotation.</title>
        <authorList>
            <consortium name="The Broad Institute Genomics Platform"/>
            <consortium name="The Broad Institute Genome Sequencing Center for Infectious Disease"/>
            <person name="Wu L."/>
            <person name="Ma J."/>
        </authorList>
    </citation>
    <scope>NUCLEOTIDE SEQUENCE [LARGE SCALE GENOMIC DNA]</scope>
    <source>
        <strain evidence="3">NBRC 102520</strain>
    </source>
</reference>
<dbReference type="PANTHER" id="PTHR37832">
    <property type="entry name" value="BLL2683 PROTEIN"/>
    <property type="match status" value="1"/>
</dbReference>
<evidence type="ECO:0000313" key="3">
    <source>
        <dbReference type="Proteomes" id="UP001156905"/>
    </source>
</evidence>
<keyword evidence="3" id="KW-1185">Reference proteome</keyword>
<comment type="caution">
    <text evidence="2">The sequence shown here is derived from an EMBL/GenBank/DDBJ whole genome shotgun (WGS) entry which is preliminary data.</text>
</comment>
<dbReference type="Proteomes" id="UP001156905">
    <property type="component" value="Unassembled WGS sequence"/>
</dbReference>
<dbReference type="SMART" id="SM00886">
    <property type="entry name" value="Dabb"/>
    <property type="match status" value="1"/>
</dbReference>
<dbReference type="Pfam" id="PF07876">
    <property type="entry name" value="Dabb"/>
    <property type="match status" value="1"/>
</dbReference>
<feature type="domain" description="Stress-response A/B barrel" evidence="1">
    <location>
        <begin position="10"/>
        <end position="105"/>
    </location>
</feature>
<dbReference type="SUPFAM" id="SSF54909">
    <property type="entry name" value="Dimeric alpha+beta barrel"/>
    <property type="match status" value="1"/>
</dbReference>
<dbReference type="RefSeq" id="WP_284265627.1">
    <property type="nucleotide sequence ID" value="NZ_BSOW01000008.1"/>
</dbReference>